<proteinExistence type="predicted"/>
<evidence type="ECO:0000259" key="2">
    <source>
        <dbReference type="Pfam" id="PF13340"/>
    </source>
</evidence>
<dbReference type="GO" id="GO:0004803">
    <property type="term" value="F:transposase activity"/>
    <property type="evidence" value="ECO:0007669"/>
    <property type="project" value="InterPro"/>
</dbReference>
<protein>
    <submittedName>
        <fullName evidence="3">IS5/IS1182 family transposase</fullName>
    </submittedName>
</protein>
<evidence type="ECO:0000259" key="1">
    <source>
        <dbReference type="Pfam" id="PF01609"/>
    </source>
</evidence>
<comment type="caution">
    <text evidence="3">The sequence shown here is derived from an EMBL/GenBank/DDBJ whole genome shotgun (WGS) entry which is preliminary data.</text>
</comment>
<dbReference type="GO" id="GO:0003677">
    <property type="term" value="F:DNA binding"/>
    <property type="evidence" value="ECO:0007669"/>
    <property type="project" value="InterPro"/>
</dbReference>
<feature type="domain" description="Transposase IS4-like" evidence="1">
    <location>
        <begin position="91"/>
        <end position="243"/>
    </location>
</feature>
<dbReference type="AlphaFoldDB" id="A0A327JMZ9"/>
<sequence length="251" mass="28234">MASLFWLSDDAWAAIEPHLPHGKPGKPRVDDRRVISGILHVLKTGCRWRDVPAEYGPATTVYNRYHRWARRGIWRRIFERMAAAGPVPGELSFDSSHVKAHRSAQGSKGGPWTQAIGTSRGGRTSKIHALADDQGRPIAFALTPGNIADISMAIPLLDGIAPPKRLIADKAYDADRFRNWLKARSIKAVIPSSATPNRPYPLDRIAYRRRNVIERMFGKLKNWRRIATRYDRLARNYLAALALVSTVIAWI</sequence>
<accession>A0A327JMZ9</accession>
<dbReference type="NCBIfam" id="NF033580">
    <property type="entry name" value="transpos_IS5_3"/>
    <property type="match status" value="1"/>
</dbReference>
<reference evidence="3 4" key="1">
    <citation type="submission" date="2017-07" db="EMBL/GenBank/DDBJ databases">
        <title>Draft Genome Sequences of Select Purple Nonsulfur Bacteria.</title>
        <authorList>
            <person name="Lasarre B."/>
            <person name="Mckinlay J.B."/>
        </authorList>
    </citation>
    <scope>NUCLEOTIDE SEQUENCE [LARGE SCALE GENOMIC DNA]</scope>
    <source>
        <strain evidence="3 4">DSM 11290</strain>
    </source>
</reference>
<dbReference type="InterPro" id="IPR025161">
    <property type="entry name" value="IS402-like_dom"/>
</dbReference>
<dbReference type="PANTHER" id="PTHR30007">
    <property type="entry name" value="PHP DOMAIN PROTEIN"/>
    <property type="match status" value="1"/>
</dbReference>
<dbReference type="EMBL" id="NPEV01000024">
    <property type="protein sequence ID" value="RAI26956.1"/>
    <property type="molecule type" value="Genomic_DNA"/>
</dbReference>
<dbReference type="Pfam" id="PF01609">
    <property type="entry name" value="DDE_Tnp_1"/>
    <property type="match status" value="1"/>
</dbReference>
<dbReference type="Pfam" id="PF13340">
    <property type="entry name" value="DUF4096"/>
    <property type="match status" value="1"/>
</dbReference>
<dbReference type="GO" id="GO:0006313">
    <property type="term" value="P:DNA transposition"/>
    <property type="evidence" value="ECO:0007669"/>
    <property type="project" value="InterPro"/>
</dbReference>
<dbReference type="InterPro" id="IPR002559">
    <property type="entry name" value="Transposase_11"/>
</dbReference>
<name>A0A327JMZ9_9HYPH</name>
<evidence type="ECO:0000313" key="4">
    <source>
        <dbReference type="Proteomes" id="UP000249299"/>
    </source>
</evidence>
<dbReference type="Proteomes" id="UP000249299">
    <property type="component" value="Unassembled WGS sequence"/>
</dbReference>
<evidence type="ECO:0000313" key="3">
    <source>
        <dbReference type="EMBL" id="RAI26956.1"/>
    </source>
</evidence>
<dbReference type="OrthoDB" id="9798237at2"/>
<gene>
    <name evidence="3" type="ORF">CH339_12270</name>
</gene>
<dbReference type="PANTHER" id="PTHR30007:SF1">
    <property type="entry name" value="BLR1914 PROTEIN"/>
    <property type="match status" value="1"/>
</dbReference>
<feature type="domain" description="Insertion element IS402-like" evidence="2">
    <location>
        <begin position="7"/>
        <end position="78"/>
    </location>
</feature>
<organism evidence="3 4">
    <name type="scientific">Rhodobium orientis</name>
    <dbReference type="NCBI Taxonomy" id="34017"/>
    <lineage>
        <taxon>Bacteria</taxon>
        <taxon>Pseudomonadati</taxon>
        <taxon>Pseudomonadota</taxon>
        <taxon>Alphaproteobacteria</taxon>
        <taxon>Hyphomicrobiales</taxon>
        <taxon>Rhodobiaceae</taxon>
        <taxon>Rhodobium</taxon>
    </lineage>
</organism>
<keyword evidence="4" id="KW-1185">Reference proteome</keyword>